<evidence type="ECO:0000313" key="1">
    <source>
        <dbReference type="EMBL" id="CBK97765.1"/>
    </source>
</evidence>
<dbReference type="BioCyc" id="FPRA718252:G1375-38-MONOMER"/>
<protein>
    <submittedName>
        <fullName evidence="1">Uncharacterized protein</fullName>
    </submittedName>
</protein>
<evidence type="ECO:0000313" key="2">
    <source>
        <dbReference type="Proteomes" id="UP000008804"/>
    </source>
</evidence>
<dbReference type="PATRIC" id="fig|718252.3.peg.1832"/>
<dbReference type="AlphaFoldDB" id="D4K2M2"/>
<dbReference type="Proteomes" id="UP000008804">
    <property type="component" value="Chromosome"/>
</dbReference>
<name>D4K2M2_9FIRM</name>
<keyword evidence="2" id="KW-1185">Reference proteome</keyword>
<dbReference type="HOGENOM" id="CLU_2716474_0_0_9"/>
<dbReference type="STRING" id="718252.FP2_00530"/>
<dbReference type="EMBL" id="FP929045">
    <property type="protein sequence ID" value="CBK97765.1"/>
    <property type="molecule type" value="Genomic_DNA"/>
</dbReference>
<gene>
    <name evidence="1" type="ORF">FP2_00530</name>
</gene>
<dbReference type="KEGG" id="fpr:FP2_00530"/>
<reference evidence="1 2" key="2">
    <citation type="submission" date="2010-03" db="EMBL/GenBank/DDBJ databases">
        <authorList>
            <person name="Pajon A."/>
        </authorList>
    </citation>
    <scope>NUCLEOTIDE SEQUENCE [LARGE SCALE GENOMIC DNA]</scope>
    <source>
        <strain evidence="2">L2-6</strain>
    </source>
</reference>
<accession>D4K2M2</accession>
<reference evidence="1 2" key="1">
    <citation type="submission" date="2010-03" db="EMBL/GenBank/DDBJ databases">
        <title>The genome sequence of Faecalibacterium prausnitzii L2/6.</title>
        <authorList>
            <consortium name="metaHIT consortium -- http://www.metahit.eu/"/>
            <person name="Pajon A."/>
            <person name="Turner K."/>
            <person name="Parkhill J."/>
            <person name="Duncan S."/>
            <person name="Flint H."/>
        </authorList>
    </citation>
    <scope>NUCLEOTIDE SEQUENCE [LARGE SCALE GENOMIC DNA]</scope>
    <source>
        <strain evidence="2">L2-6</strain>
    </source>
</reference>
<organism evidence="1 2">
    <name type="scientific">Faecalibacterium prausnitzii L2-6</name>
    <dbReference type="NCBI Taxonomy" id="718252"/>
    <lineage>
        <taxon>Bacteria</taxon>
        <taxon>Bacillati</taxon>
        <taxon>Bacillota</taxon>
        <taxon>Clostridia</taxon>
        <taxon>Eubacteriales</taxon>
        <taxon>Oscillospiraceae</taxon>
        <taxon>Faecalibacterium</taxon>
    </lineage>
</organism>
<proteinExistence type="predicted"/>
<sequence>MEQVHTIRKYEYYDRDTLCSIIDVDFTTKQVRVENKVDSILDTAFGVNTEPTWDDFLIFFRESLYSKNSLRA</sequence>